<evidence type="ECO:0000313" key="3">
    <source>
        <dbReference type="Proteomes" id="UP000030671"/>
    </source>
</evidence>
<dbReference type="RefSeq" id="XP_009544892.1">
    <property type="nucleotide sequence ID" value="XM_009546597.1"/>
</dbReference>
<dbReference type="KEGG" id="hir:HETIRDRAFT_244726"/>
<proteinExistence type="predicted"/>
<sequence>YALDFHIISKMVHDFLAIPRTLVVVECLFSSSYHVCANTHSSLKAETISKLMLPKK</sequence>
<dbReference type="OrthoDB" id="3264316at2759"/>
<feature type="non-terminal residue" evidence="2">
    <location>
        <position position="56"/>
    </location>
</feature>
<organism evidence="2 3">
    <name type="scientific">Heterobasidion irregulare (strain TC 32-1)</name>
    <dbReference type="NCBI Taxonomy" id="747525"/>
    <lineage>
        <taxon>Eukaryota</taxon>
        <taxon>Fungi</taxon>
        <taxon>Dikarya</taxon>
        <taxon>Basidiomycota</taxon>
        <taxon>Agaricomycotina</taxon>
        <taxon>Agaricomycetes</taxon>
        <taxon>Russulales</taxon>
        <taxon>Bondarzewiaceae</taxon>
        <taxon>Heterobasidion</taxon>
        <taxon>Heterobasidion annosum species complex</taxon>
    </lineage>
</organism>
<dbReference type="HOGENOM" id="CLU_009123_17_1_1"/>
<gene>
    <name evidence="2" type="ORF">HETIRDRAFT_244726</name>
</gene>
<accession>W4KBT1</accession>
<name>W4KBT1_HETIT</name>
<dbReference type="Proteomes" id="UP000030671">
    <property type="component" value="Unassembled WGS sequence"/>
</dbReference>
<dbReference type="EMBL" id="KI925457">
    <property type="protein sequence ID" value="ETW82536.1"/>
    <property type="molecule type" value="Genomic_DNA"/>
</dbReference>
<dbReference type="GeneID" id="20669066"/>
<dbReference type="InterPro" id="IPR008906">
    <property type="entry name" value="HATC_C_dom"/>
</dbReference>
<dbReference type="Pfam" id="PF05699">
    <property type="entry name" value="Dimer_Tnp_hAT"/>
    <property type="match status" value="1"/>
</dbReference>
<feature type="non-terminal residue" evidence="2">
    <location>
        <position position="1"/>
    </location>
</feature>
<dbReference type="AlphaFoldDB" id="W4KBT1"/>
<evidence type="ECO:0000313" key="2">
    <source>
        <dbReference type="EMBL" id="ETW82536.1"/>
    </source>
</evidence>
<protein>
    <recommendedName>
        <fullName evidence="1">HAT C-terminal dimerisation domain-containing protein</fullName>
    </recommendedName>
</protein>
<feature type="domain" description="HAT C-terminal dimerisation" evidence="1">
    <location>
        <begin position="5"/>
        <end position="53"/>
    </location>
</feature>
<reference evidence="2 3" key="1">
    <citation type="journal article" date="2012" name="New Phytol.">
        <title>Insight into trade-off between wood decay and parasitism from the genome of a fungal forest pathogen.</title>
        <authorList>
            <person name="Olson A."/>
            <person name="Aerts A."/>
            <person name="Asiegbu F."/>
            <person name="Belbahri L."/>
            <person name="Bouzid O."/>
            <person name="Broberg A."/>
            <person name="Canback B."/>
            <person name="Coutinho P.M."/>
            <person name="Cullen D."/>
            <person name="Dalman K."/>
            <person name="Deflorio G."/>
            <person name="van Diepen L.T."/>
            <person name="Dunand C."/>
            <person name="Duplessis S."/>
            <person name="Durling M."/>
            <person name="Gonthier P."/>
            <person name="Grimwood J."/>
            <person name="Fossdal C.G."/>
            <person name="Hansson D."/>
            <person name="Henrissat B."/>
            <person name="Hietala A."/>
            <person name="Himmelstrand K."/>
            <person name="Hoffmeister D."/>
            <person name="Hogberg N."/>
            <person name="James T.Y."/>
            <person name="Karlsson M."/>
            <person name="Kohler A."/>
            <person name="Kues U."/>
            <person name="Lee Y.H."/>
            <person name="Lin Y.C."/>
            <person name="Lind M."/>
            <person name="Lindquist E."/>
            <person name="Lombard V."/>
            <person name="Lucas S."/>
            <person name="Lunden K."/>
            <person name="Morin E."/>
            <person name="Murat C."/>
            <person name="Park J."/>
            <person name="Raffaello T."/>
            <person name="Rouze P."/>
            <person name="Salamov A."/>
            <person name="Schmutz J."/>
            <person name="Solheim H."/>
            <person name="Stahlberg J."/>
            <person name="Velez H."/>
            <person name="de Vries R.P."/>
            <person name="Wiebenga A."/>
            <person name="Woodward S."/>
            <person name="Yakovlev I."/>
            <person name="Garbelotto M."/>
            <person name="Martin F."/>
            <person name="Grigoriev I.V."/>
            <person name="Stenlid J."/>
        </authorList>
    </citation>
    <scope>NUCLEOTIDE SEQUENCE [LARGE SCALE GENOMIC DNA]</scope>
    <source>
        <strain evidence="2 3">TC 32-1</strain>
    </source>
</reference>
<keyword evidence="3" id="KW-1185">Reference proteome</keyword>
<dbReference type="InParanoid" id="W4KBT1"/>
<dbReference type="GO" id="GO:0046983">
    <property type="term" value="F:protein dimerization activity"/>
    <property type="evidence" value="ECO:0007669"/>
    <property type="project" value="InterPro"/>
</dbReference>
<evidence type="ECO:0000259" key="1">
    <source>
        <dbReference type="Pfam" id="PF05699"/>
    </source>
</evidence>